<dbReference type="SUPFAM" id="SSF56219">
    <property type="entry name" value="DNase I-like"/>
    <property type="match status" value="1"/>
</dbReference>
<evidence type="ECO:0000313" key="1">
    <source>
        <dbReference type="EMBL" id="EKC50388.1"/>
    </source>
</evidence>
<name>K1RYH3_9ZZZZ</name>
<comment type="caution">
    <text evidence="1">The sequence shown here is derived from an EMBL/GenBank/DDBJ whole genome shotgun (WGS) entry which is preliminary data.</text>
</comment>
<dbReference type="AlphaFoldDB" id="K1RYH3"/>
<sequence length="129" mass="15348">MKKDETRDNLKEYILDKRPDLLVIEEMLISCYESIDFIGEFEEMGYSYIEECLPERGNYSLTMMFLRDGNPKYIPSPGKYRENRSVVCKEDDLLICGSHFPCESDDIFLNHMENFVVDNLNDDFYLWEI</sequence>
<protein>
    <submittedName>
        <fullName evidence="1">Uncharacterized protein</fullName>
    </submittedName>
</protein>
<gene>
    <name evidence="1" type="ORF">LEA_17909</name>
</gene>
<reference evidence="1" key="1">
    <citation type="journal article" date="2013" name="Environ. Microbiol.">
        <title>Microbiota from the distal guts of lean and obese adolescents exhibit partial functional redundancy besides clear differences in community structure.</title>
        <authorList>
            <person name="Ferrer M."/>
            <person name="Ruiz A."/>
            <person name="Lanza F."/>
            <person name="Haange S.B."/>
            <person name="Oberbach A."/>
            <person name="Till H."/>
            <person name="Bargiela R."/>
            <person name="Campoy C."/>
            <person name="Segura M.T."/>
            <person name="Richter M."/>
            <person name="von Bergen M."/>
            <person name="Seifert J."/>
            <person name="Suarez A."/>
        </authorList>
    </citation>
    <scope>NUCLEOTIDE SEQUENCE</scope>
</reference>
<accession>K1RYH3</accession>
<organism evidence="1">
    <name type="scientific">human gut metagenome</name>
    <dbReference type="NCBI Taxonomy" id="408170"/>
    <lineage>
        <taxon>unclassified sequences</taxon>
        <taxon>metagenomes</taxon>
        <taxon>organismal metagenomes</taxon>
    </lineage>
</organism>
<proteinExistence type="predicted"/>
<dbReference type="EMBL" id="AJWY01012274">
    <property type="protein sequence ID" value="EKC50388.1"/>
    <property type="molecule type" value="Genomic_DNA"/>
</dbReference>
<dbReference type="InterPro" id="IPR036691">
    <property type="entry name" value="Endo/exonu/phosph_ase_sf"/>
</dbReference>
<dbReference type="Gene3D" id="3.60.10.10">
    <property type="entry name" value="Endonuclease/exonuclease/phosphatase"/>
    <property type="match status" value="1"/>
</dbReference>